<keyword evidence="1" id="KW-1133">Transmembrane helix</keyword>
<dbReference type="Proteomes" id="UP000247647">
    <property type="component" value="Unassembled WGS sequence"/>
</dbReference>
<keyword evidence="1" id="KW-0812">Transmembrane</keyword>
<organism evidence="2 3">
    <name type="scientific">Aspergillus neoniger (strain CBS 115656)</name>
    <dbReference type="NCBI Taxonomy" id="1448310"/>
    <lineage>
        <taxon>Eukaryota</taxon>
        <taxon>Fungi</taxon>
        <taxon>Dikarya</taxon>
        <taxon>Ascomycota</taxon>
        <taxon>Pezizomycotina</taxon>
        <taxon>Eurotiomycetes</taxon>
        <taxon>Eurotiomycetidae</taxon>
        <taxon>Eurotiales</taxon>
        <taxon>Aspergillaceae</taxon>
        <taxon>Aspergillus</taxon>
        <taxon>Aspergillus subgen. Circumdati</taxon>
    </lineage>
</organism>
<dbReference type="RefSeq" id="XP_025477473.1">
    <property type="nucleotide sequence ID" value="XM_025617925.1"/>
</dbReference>
<dbReference type="EMBL" id="KZ821470">
    <property type="protein sequence ID" value="PYH31995.1"/>
    <property type="molecule type" value="Genomic_DNA"/>
</dbReference>
<dbReference type="GeneID" id="37120381"/>
<evidence type="ECO:0000313" key="3">
    <source>
        <dbReference type="Proteomes" id="UP000247647"/>
    </source>
</evidence>
<name>A0A318YC65_ASPNB</name>
<feature type="transmembrane region" description="Helical" evidence="1">
    <location>
        <begin position="59"/>
        <end position="82"/>
    </location>
</feature>
<evidence type="ECO:0000313" key="2">
    <source>
        <dbReference type="EMBL" id="PYH31995.1"/>
    </source>
</evidence>
<reference evidence="2" key="1">
    <citation type="submission" date="2016-12" db="EMBL/GenBank/DDBJ databases">
        <title>The genomes of Aspergillus section Nigri reveals drivers in fungal speciation.</title>
        <authorList>
            <consortium name="DOE Joint Genome Institute"/>
            <person name="Vesth T.C."/>
            <person name="Nybo J."/>
            <person name="Theobald S."/>
            <person name="Brandl J."/>
            <person name="Frisvad J.C."/>
            <person name="Nielsen K.F."/>
            <person name="Lyhne E.K."/>
            <person name="Kogle M.E."/>
            <person name="Kuo A."/>
            <person name="Riley R."/>
            <person name="Clum A."/>
            <person name="Nolan M."/>
            <person name="Lipzen A."/>
            <person name="Salamov A."/>
            <person name="Henrissat B."/>
            <person name="Wiebenga A."/>
            <person name="De Vries R.P."/>
            <person name="Grigoriev I.V."/>
            <person name="Mortensen U.H."/>
            <person name="Andersen M.R."/>
            <person name="Baker S.E."/>
        </authorList>
    </citation>
    <scope>NUCLEOTIDE SEQUENCE [LARGE SCALE GENOMIC DNA]</scope>
    <source>
        <strain evidence="2">CBS 115656</strain>
    </source>
</reference>
<proteinExistence type="predicted"/>
<dbReference type="AlphaFoldDB" id="A0A318YC65"/>
<gene>
    <name evidence="2" type="ORF">BO87DRAFT_117289</name>
</gene>
<sequence>MFVFMRAPLLRLTLSGLPSACELRWLYIPHSYSTFLIVSSALDSISTSGLFLDSIIFPFFFILIVVFLLLDLHFICIFHYVLDDIMLCL</sequence>
<protein>
    <submittedName>
        <fullName evidence="2">Uncharacterized protein</fullName>
    </submittedName>
</protein>
<accession>A0A318YC65</accession>
<keyword evidence="3" id="KW-1185">Reference proteome</keyword>
<keyword evidence="1" id="KW-0472">Membrane</keyword>
<evidence type="ECO:0000256" key="1">
    <source>
        <dbReference type="SAM" id="Phobius"/>
    </source>
</evidence>